<name>A0A8S5VEH4_9CAUD</name>
<evidence type="ECO:0000256" key="1">
    <source>
        <dbReference type="SAM" id="Phobius"/>
    </source>
</evidence>
<accession>A0A8S5VEH4</accession>
<keyword evidence="1" id="KW-0812">Transmembrane</keyword>
<proteinExistence type="predicted"/>
<organism evidence="2">
    <name type="scientific">Myoviridae sp. ctE3x18</name>
    <dbReference type="NCBI Taxonomy" id="2825059"/>
    <lineage>
        <taxon>Viruses</taxon>
        <taxon>Duplodnaviria</taxon>
        <taxon>Heunggongvirae</taxon>
        <taxon>Uroviricota</taxon>
        <taxon>Caudoviricetes</taxon>
    </lineage>
</organism>
<feature type="transmembrane region" description="Helical" evidence="1">
    <location>
        <begin position="6"/>
        <end position="24"/>
    </location>
</feature>
<evidence type="ECO:0000313" key="2">
    <source>
        <dbReference type="EMBL" id="DAG05125.1"/>
    </source>
</evidence>
<protein>
    <submittedName>
        <fullName evidence="2">Uncharacterized protein</fullName>
    </submittedName>
</protein>
<reference evidence="2" key="1">
    <citation type="journal article" date="2021" name="Proc. Natl. Acad. Sci. U.S.A.">
        <title>A Catalog of Tens of Thousands of Viruses from Human Metagenomes Reveals Hidden Associations with Chronic Diseases.</title>
        <authorList>
            <person name="Tisza M.J."/>
            <person name="Buck C.B."/>
        </authorList>
    </citation>
    <scope>NUCLEOTIDE SEQUENCE</scope>
    <source>
        <strain evidence="2">CtE3x18</strain>
    </source>
</reference>
<sequence>MILNVVLFLLIVVLTVAVALRFTIDYKRAKAGKKSFLWERKSDTRPDRDTQTKD</sequence>
<keyword evidence="1" id="KW-1133">Transmembrane helix</keyword>
<dbReference type="EMBL" id="BK016250">
    <property type="protein sequence ID" value="DAG05125.1"/>
    <property type="molecule type" value="Genomic_DNA"/>
</dbReference>
<keyword evidence="1" id="KW-0472">Membrane</keyword>